<comment type="caution">
    <text evidence="1">The sequence shown here is derived from an EMBL/GenBank/DDBJ whole genome shotgun (WGS) entry which is preliminary data.</text>
</comment>
<evidence type="ECO:0000313" key="2">
    <source>
        <dbReference type="Proteomes" id="UP001197236"/>
    </source>
</evidence>
<dbReference type="RefSeq" id="WP_218994405.1">
    <property type="nucleotide sequence ID" value="NZ_JAHVXU010000001.1"/>
</dbReference>
<reference evidence="1 2" key="1">
    <citation type="submission" date="2021-07" db="EMBL/GenBank/DDBJ databases">
        <title>A novel phosphonate cluster across the Pantoea species complex is important for pathogenicity in onion.</title>
        <authorList>
            <person name="Zhao M."/>
            <person name="Stice S."/>
            <person name="Shin G.Y."/>
            <person name="Coutinho T."/>
            <person name="Gitaitis R."/>
            <person name="Kvitko B."/>
            <person name="Dutta B."/>
        </authorList>
    </citation>
    <scope>NUCLEOTIDE SEQUENCE [LARGE SCALE GENOMIC DNA]</scope>
    <source>
        <strain evidence="1 2">BD 382</strain>
    </source>
</reference>
<protein>
    <submittedName>
        <fullName evidence="1">Uncharacterized protein</fullName>
    </submittedName>
</protein>
<organism evidence="1 2">
    <name type="scientific">Pantoea allii</name>
    <dbReference type="NCBI Taxonomy" id="574096"/>
    <lineage>
        <taxon>Bacteria</taxon>
        <taxon>Pseudomonadati</taxon>
        <taxon>Pseudomonadota</taxon>
        <taxon>Gammaproteobacteria</taxon>
        <taxon>Enterobacterales</taxon>
        <taxon>Erwiniaceae</taxon>
        <taxon>Pantoea</taxon>
    </lineage>
</organism>
<proteinExistence type="predicted"/>
<name>A0ABS6V8G1_9GAMM</name>
<sequence>MKKIEDLKVDADKSIVEWKYNGEVFSMFFSAFDQAMVDATRDLLFVLDKKEKLPKRLSVINGHGEVLSIFSSPEKGDFYYLTTTPNKEVLIVCVLSEKLDGWNDWHFSFNENKGELERTSPAR</sequence>
<accession>A0ABS6V8G1</accession>
<dbReference type="EMBL" id="JAHVXZ010000001">
    <property type="protein sequence ID" value="MBW1255612.1"/>
    <property type="molecule type" value="Genomic_DNA"/>
</dbReference>
<gene>
    <name evidence="1" type="ORF">KYI95_00060</name>
</gene>
<evidence type="ECO:0000313" key="1">
    <source>
        <dbReference type="EMBL" id="MBW1255612.1"/>
    </source>
</evidence>
<keyword evidence="2" id="KW-1185">Reference proteome</keyword>
<dbReference type="Proteomes" id="UP001197236">
    <property type="component" value="Unassembled WGS sequence"/>
</dbReference>